<gene>
    <name evidence="2" type="ORF">MPIPNATIZW_LOCUS13159</name>
</gene>
<feature type="region of interest" description="Disordered" evidence="1">
    <location>
        <begin position="23"/>
        <end position="43"/>
    </location>
</feature>
<accession>A0ABP0A4F3</accession>
<proteinExistence type="predicted"/>
<name>A0ABP0A4F3_PIPNA</name>
<protein>
    <submittedName>
        <fullName evidence="2">Uncharacterized protein</fullName>
    </submittedName>
</protein>
<dbReference type="EMBL" id="OY882861">
    <property type="protein sequence ID" value="CAK6444853.1"/>
    <property type="molecule type" value="Genomic_DNA"/>
</dbReference>
<reference evidence="2" key="1">
    <citation type="submission" date="2023-12" db="EMBL/GenBank/DDBJ databases">
        <authorList>
            <person name="Brown T."/>
        </authorList>
    </citation>
    <scope>NUCLEOTIDE SEQUENCE</scope>
</reference>
<evidence type="ECO:0000256" key="1">
    <source>
        <dbReference type="SAM" id="MobiDB-lite"/>
    </source>
</evidence>
<organism evidence="2 3">
    <name type="scientific">Pipistrellus nathusii</name>
    <name type="common">Nathusius' pipistrelle</name>
    <dbReference type="NCBI Taxonomy" id="59473"/>
    <lineage>
        <taxon>Eukaryota</taxon>
        <taxon>Metazoa</taxon>
        <taxon>Chordata</taxon>
        <taxon>Craniata</taxon>
        <taxon>Vertebrata</taxon>
        <taxon>Euteleostomi</taxon>
        <taxon>Mammalia</taxon>
        <taxon>Eutheria</taxon>
        <taxon>Laurasiatheria</taxon>
        <taxon>Chiroptera</taxon>
        <taxon>Yangochiroptera</taxon>
        <taxon>Vespertilionidae</taxon>
        <taxon>Pipistrellus</taxon>
    </lineage>
</organism>
<dbReference type="Proteomes" id="UP001314169">
    <property type="component" value="Chromosome 4"/>
</dbReference>
<feature type="compositionally biased region" description="Gly residues" evidence="1">
    <location>
        <begin position="34"/>
        <end position="43"/>
    </location>
</feature>
<feature type="region of interest" description="Disordered" evidence="1">
    <location>
        <begin position="140"/>
        <end position="161"/>
    </location>
</feature>
<feature type="compositionally biased region" description="Polar residues" evidence="1">
    <location>
        <begin position="152"/>
        <end position="161"/>
    </location>
</feature>
<sequence length="161" mass="17489">MKRQQGDSVSLFLCTRPGRLGELSVSSEADPGRKGLGSGGGGPWSRSCVGTNVYVKAEASMEPLTLTHQPRRGIPGTLSWAWDPGGGWRLNDTLSKPPHALRGGGFWSPEKLRALAVLSLHLVPWELLHSRVQTQTLAFLPQPSERPPPTPASKTTLLQHW</sequence>
<evidence type="ECO:0000313" key="2">
    <source>
        <dbReference type="EMBL" id="CAK6444853.1"/>
    </source>
</evidence>
<evidence type="ECO:0000313" key="3">
    <source>
        <dbReference type="Proteomes" id="UP001314169"/>
    </source>
</evidence>
<keyword evidence="3" id="KW-1185">Reference proteome</keyword>